<keyword evidence="7" id="KW-1185">Reference proteome</keyword>
<feature type="domain" description="Iron-binding zinc finger CDGSH type" evidence="5">
    <location>
        <begin position="26"/>
        <end position="63"/>
    </location>
</feature>
<dbReference type="GO" id="GO:0051537">
    <property type="term" value="F:2 iron, 2 sulfur cluster binding"/>
    <property type="evidence" value="ECO:0007669"/>
    <property type="project" value="UniProtKB-KW"/>
</dbReference>
<dbReference type="GO" id="GO:0046872">
    <property type="term" value="F:metal ion binding"/>
    <property type="evidence" value="ECO:0007669"/>
    <property type="project" value="UniProtKB-KW"/>
</dbReference>
<evidence type="ECO:0000259" key="5">
    <source>
        <dbReference type="SMART" id="SM00704"/>
    </source>
</evidence>
<reference evidence="7" key="1">
    <citation type="submission" date="2016-10" db="EMBL/GenBank/DDBJ databases">
        <authorList>
            <person name="Varghese N."/>
            <person name="Submissions S."/>
        </authorList>
    </citation>
    <scope>NUCLEOTIDE SEQUENCE [LARGE SCALE GENOMIC DNA]</scope>
    <source>
        <strain evidence="7">Mob M</strain>
    </source>
</reference>
<evidence type="ECO:0000313" key="7">
    <source>
        <dbReference type="Proteomes" id="UP000198535"/>
    </source>
</evidence>
<keyword evidence="3" id="KW-0408">Iron</keyword>
<dbReference type="Gene3D" id="3.40.5.90">
    <property type="entry name" value="CDGSH iron-sulfur domain, mitoNEET-type"/>
    <property type="match status" value="2"/>
</dbReference>
<evidence type="ECO:0000256" key="4">
    <source>
        <dbReference type="ARBA" id="ARBA00023014"/>
    </source>
</evidence>
<keyword evidence="1" id="KW-0001">2Fe-2S</keyword>
<dbReference type="Pfam" id="PF06902">
    <property type="entry name" value="Fer4_19"/>
    <property type="match status" value="1"/>
</dbReference>
<name>A0A1I4PUI8_9EURY</name>
<dbReference type="InterPro" id="IPR052950">
    <property type="entry name" value="CISD"/>
</dbReference>
<protein>
    <submittedName>
        <fullName evidence="6">Uncharacterized Fe-S cluster protein YjdI</fullName>
    </submittedName>
</protein>
<dbReference type="InterPro" id="IPR010693">
    <property type="entry name" value="Divergent_4Fe-4S_mono-cluster"/>
</dbReference>
<dbReference type="InterPro" id="IPR042216">
    <property type="entry name" value="MitoNEET_CISD"/>
</dbReference>
<accession>A0A1I4PUI8</accession>
<sequence length="212" mass="23386">MDKESRPSIKVSKNGPYIAKDVKTLRNSKGVLIETKPVMTLCRCGGSANTPFCDGTHAKIGFSGEKEEDRVPDRMENYVGKNITIHRNRGVCCHVGYCVHNLPAVFERGRNPWAEPDAADPEEVAALIRSCPSGALSYTINGELNKDYSEEPEISILKDGPYNVTGIELNDPEGSVPETQDHYSLCRCGASKNKPFCDGSHRDIEFKDDHEA</sequence>
<dbReference type="STRING" id="487685.SAMN04488696_0909"/>
<organism evidence="6 7">
    <name type="scientific">Methanolobus profundi</name>
    <dbReference type="NCBI Taxonomy" id="487685"/>
    <lineage>
        <taxon>Archaea</taxon>
        <taxon>Methanobacteriati</taxon>
        <taxon>Methanobacteriota</taxon>
        <taxon>Stenosarchaea group</taxon>
        <taxon>Methanomicrobia</taxon>
        <taxon>Methanosarcinales</taxon>
        <taxon>Methanosarcinaceae</taxon>
        <taxon>Methanolobus</taxon>
    </lineage>
</organism>
<dbReference type="Proteomes" id="UP000198535">
    <property type="component" value="Unassembled WGS sequence"/>
</dbReference>
<dbReference type="SMART" id="SM00704">
    <property type="entry name" value="ZnF_CDGSH"/>
    <property type="match status" value="2"/>
</dbReference>
<evidence type="ECO:0000256" key="1">
    <source>
        <dbReference type="ARBA" id="ARBA00022714"/>
    </source>
</evidence>
<gene>
    <name evidence="6" type="ORF">SAMN04488696_0909</name>
</gene>
<dbReference type="Pfam" id="PF09360">
    <property type="entry name" value="zf-CDGSH"/>
    <property type="match status" value="2"/>
</dbReference>
<evidence type="ECO:0000256" key="3">
    <source>
        <dbReference type="ARBA" id="ARBA00023004"/>
    </source>
</evidence>
<dbReference type="OrthoDB" id="5781at2157"/>
<feature type="domain" description="Iron-binding zinc finger CDGSH type" evidence="5">
    <location>
        <begin position="164"/>
        <end position="207"/>
    </location>
</feature>
<dbReference type="RefSeq" id="WP_091933676.1">
    <property type="nucleotide sequence ID" value="NZ_FOUJ01000001.1"/>
</dbReference>
<proteinExistence type="predicted"/>
<evidence type="ECO:0000313" key="6">
    <source>
        <dbReference type="EMBL" id="SFM31468.1"/>
    </source>
</evidence>
<keyword evidence="2" id="KW-0479">Metal-binding</keyword>
<dbReference type="PANTHER" id="PTHR46491:SF3">
    <property type="entry name" value="CDGSH IRON-SULFUR DOMAIN-CONTAINING PROTEIN 3, MITOCHONDRIAL"/>
    <property type="match status" value="1"/>
</dbReference>
<dbReference type="GO" id="GO:0005737">
    <property type="term" value="C:cytoplasm"/>
    <property type="evidence" value="ECO:0007669"/>
    <property type="project" value="UniProtKB-ARBA"/>
</dbReference>
<dbReference type="PANTHER" id="PTHR46491">
    <property type="entry name" value="CDGSH IRON SULFUR DOMAIN PROTEIN HOMOLOG"/>
    <property type="match status" value="1"/>
</dbReference>
<dbReference type="AlphaFoldDB" id="A0A1I4PUI8"/>
<dbReference type="InterPro" id="IPR018967">
    <property type="entry name" value="FeS-contain_CDGSH-typ"/>
</dbReference>
<keyword evidence="4" id="KW-0411">Iron-sulfur</keyword>
<evidence type="ECO:0000256" key="2">
    <source>
        <dbReference type="ARBA" id="ARBA00022723"/>
    </source>
</evidence>
<dbReference type="EMBL" id="FOUJ01000001">
    <property type="protein sequence ID" value="SFM31468.1"/>
    <property type="molecule type" value="Genomic_DNA"/>
</dbReference>